<gene>
    <name evidence="1" type="ORF">OCL97_16840</name>
</gene>
<sequence length="233" mass="25521">MATGGRSARDGYQRGWGLMHTDLAQKVAADPLYQAAAEASGGWSLMVEAKRMNLFLILTNFFETLEGKDVIEFGSYRGGNALFMAHVLKAVAPKAKIYACDTYAGMPVTDAARDLHGAGDFAEASFEALSKRRDKLKLKNLVVVKGLFEDTFPGIARKKPSFGLAHIDCDIYSGVKYAQDAVWPFMTKGGYVAYDDADAPSCIGATEAVEELVMARRLHSEQVWPHWVFRAGL</sequence>
<accession>A0ABW6CUP1</accession>
<keyword evidence="1" id="KW-0808">Transferase</keyword>
<organism evidence="1 2">
    <name type="scientific">Phenylobacterium ferrooxidans</name>
    <dbReference type="NCBI Taxonomy" id="2982689"/>
    <lineage>
        <taxon>Bacteria</taxon>
        <taxon>Pseudomonadati</taxon>
        <taxon>Pseudomonadota</taxon>
        <taxon>Alphaproteobacteria</taxon>
        <taxon>Caulobacterales</taxon>
        <taxon>Caulobacteraceae</taxon>
        <taxon>Phenylobacterium</taxon>
    </lineage>
</organism>
<protein>
    <submittedName>
        <fullName evidence="1">TylF/MycF family methyltransferase</fullName>
    </submittedName>
</protein>
<evidence type="ECO:0000313" key="1">
    <source>
        <dbReference type="EMBL" id="MFD3265627.1"/>
    </source>
</evidence>
<dbReference type="Proteomes" id="UP001598130">
    <property type="component" value="Unassembled WGS sequence"/>
</dbReference>
<keyword evidence="2" id="KW-1185">Reference proteome</keyword>
<dbReference type="InterPro" id="IPR008884">
    <property type="entry name" value="TylF_MeTrfase"/>
</dbReference>
<comment type="caution">
    <text evidence="1">The sequence shown here is derived from an EMBL/GenBank/DDBJ whole genome shotgun (WGS) entry which is preliminary data.</text>
</comment>
<dbReference type="PANTHER" id="PTHR40036">
    <property type="entry name" value="MACROCIN O-METHYLTRANSFERASE"/>
    <property type="match status" value="1"/>
</dbReference>
<dbReference type="EMBL" id="JAOTJD010000036">
    <property type="protein sequence ID" value="MFD3265627.1"/>
    <property type="molecule type" value="Genomic_DNA"/>
</dbReference>
<proteinExistence type="predicted"/>
<dbReference type="Gene3D" id="3.40.50.150">
    <property type="entry name" value="Vaccinia Virus protein VP39"/>
    <property type="match status" value="1"/>
</dbReference>
<dbReference type="RefSeq" id="WP_377371019.1">
    <property type="nucleotide sequence ID" value="NZ_JAOTJD010000036.1"/>
</dbReference>
<dbReference type="GO" id="GO:0008168">
    <property type="term" value="F:methyltransferase activity"/>
    <property type="evidence" value="ECO:0007669"/>
    <property type="project" value="UniProtKB-KW"/>
</dbReference>
<dbReference type="GO" id="GO:0032259">
    <property type="term" value="P:methylation"/>
    <property type="evidence" value="ECO:0007669"/>
    <property type="project" value="UniProtKB-KW"/>
</dbReference>
<dbReference type="Pfam" id="PF05711">
    <property type="entry name" value="TylF"/>
    <property type="match status" value="1"/>
</dbReference>
<dbReference type="InterPro" id="IPR029063">
    <property type="entry name" value="SAM-dependent_MTases_sf"/>
</dbReference>
<evidence type="ECO:0000313" key="2">
    <source>
        <dbReference type="Proteomes" id="UP001598130"/>
    </source>
</evidence>
<reference evidence="1 2" key="1">
    <citation type="submission" date="2022-09" db="EMBL/GenBank/DDBJ databases">
        <title>New species of Phenylobacterium.</title>
        <authorList>
            <person name="Mieszkin S."/>
        </authorList>
    </citation>
    <scope>NUCLEOTIDE SEQUENCE [LARGE SCALE GENOMIC DNA]</scope>
    <source>
        <strain evidence="1 2">HK31-G</strain>
    </source>
</reference>
<dbReference type="PANTHER" id="PTHR40036:SF1">
    <property type="entry name" value="MACROCIN O-METHYLTRANSFERASE"/>
    <property type="match status" value="1"/>
</dbReference>
<name>A0ABW6CUP1_9CAUL</name>
<dbReference type="SUPFAM" id="SSF53335">
    <property type="entry name" value="S-adenosyl-L-methionine-dependent methyltransferases"/>
    <property type="match status" value="1"/>
</dbReference>
<keyword evidence="1" id="KW-0489">Methyltransferase</keyword>